<keyword evidence="4" id="KW-1185">Reference proteome</keyword>
<keyword evidence="1" id="KW-0732">Signal</keyword>
<dbReference type="EMBL" id="JAHHZF010000004">
    <property type="protein sequence ID" value="MBT9289786.1"/>
    <property type="molecule type" value="Genomic_DNA"/>
</dbReference>
<evidence type="ECO:0000313" key="4">
    <source>
        <dbReference type="Proteomes" id="UP000766595"/>
    </source>
</evidence>
<dbReference type="SUPFAM" id="SSF53807">
    <property type="entry name" value="Helical backbone' metal receptor"/>
    <property type="match status" value="1"/>
</dbReference>
<feature type="signal peptide" evidence="1">
    <location>
        <begin position="1"/>
        <end position="25"/>
    </location>
</feature>
<comment type="caution">
    <text evidence="3">The sequence shown here is derived from an EMBL/GenBank/DDBJ whole genome shotgun (WGS) entry which is preliminary data.</text>
</comment>
<protein>
    <submittedName>
        <fullName evidence="3">ABC transporter substrate-binding protein</fullName>
    </submittedName>
</protein>
<organism evidence="3 4">
    <name type="scientific">Prosthecodimorpha staleyi</name>
    <dbReference type="NCBI Taxonomy" id="2840188"/>
    <lineage>
        <taxon>Bacteria</taxon>
        <taxon>Pseudomonadati</taxon>
        <taxon>Pseudomonadota</taxon>
        <taxon>Alphaproteobacteria</taxon>
        <taxon>Hyphomicrobiales</taxon>
        <taxon>Ancalomicrobiaceae</taxon>
        <taxon>Prosthecodimorpha</taxon>
    </lineage>
</organism>
<dbReference type="InterPro" id="IPR050902">
    <property type="entry name" value="ABC_Transporter_SBP"/>
</dbReference>
<sequence length="290" mass="29314">MTRSLRLAIALVTLLAGAMPDPAAAVDLADTPIVSVGGAVTEIIASLGAAERIRAVDTTSTYPAAAVAGKPNVGYMRQLSAEGILALGPVRVIAVEGAGPPDVLKLLAEAGVKIDRVADEPSPAGLLAKVRSISALVGRKTEGEALTAEIEAGFAALARERAMRTAHPRVLFVIALQNGRPMAAGAKSAAAAMMLLAGADNAVSGFDGYKPLSDEAIVAAAPDAVVFMDRPGLTAADLLALPAIAATPAGRRNAVFGMDGLYLLGFGPRTPAAARDLMAALDRHLAGASK</sequence>
<dbReference type="Proteomes" id="UP000766595">
    <property type="component" value="Unassembled WGS sequence"/>
</dbReference>
<dbReference type="AlphaFoldDB" id="A0A947D300"/>
<dbReference type="Pfam" id="PF01497">
    <property type="entry name" value="Peripla_BP_2"/>
    <property type="match status" value="1"/>
</dbReference>
<feature type="domain" description="Fe/B12 periplasmic-binding" evidence="2">
    <location>
        <begin position="32"/>
        <end position="289"/>
    </location>
</feature>
<evidence type="ECO:0000313" key="3">
    <source>
        <dbReference type="EMBL" id="MBT9289786.1"/>
    </source>
</evidence>
<feature type="chain" id="PRO_5037567948" evidence="1">
    <location>
        <begin position="26"/>
        <end position="290"/>
    </location>
</feature>
<dbReference type="PANTHER" id="PTHR30535:SF4">
    <property type="entry name" value="HEMIN-BINDING PERIPLASMIC PROTEIN HMUT"/>
    <property type="match status" value="1"/>
</dbReference>
<name>A0A947D300_9HYPH</name>
<accession>A0A947D300</accession>
<gene>
    <name evidence="3" type="ORF">KL771_09985</name>
</gene>
<proteinExistence type="predicted"/>
<dbReference type="PROSITE" id="PS50983">
    <property type="entry name" value="FE_B12_PBP"/>
    <property type="match status" value="1"/>
</dbReference>
<dbReference type="InterPro" id="IPR002491">
    <property type="entry name" value="ABC_transptr_periplasmic_BD"/>
</dbReference>
<reference evidence="3 4" key="1">
    <citation type="submission" date="2021-06" db="EMBL/GenBank/DDBJ databases">
        <authorList>
            <person name="Grouzdev D.S."/>
            <person name="Koziaeva V."/>
        </authorList>
    </citation>
    <scope>NUCLEOTIDE SEQUENCE [LARGE SCALE GENOMIC DNA]</scope>
    <source>
        <strain evidence="3 4">22</strain>
    </source>
</reference>
<dbReference type="Gene3D" id="3.40.50.1980">
    <property type="entry name" value="Nitrogenase molybdenum iron protein domain"/>
    <property type="match status" value="2"/>
</dbReference>
<dbReference type="RefSeq" id="WP_261968389.1">
    <property type="nucleotide sequence ID" value="NZ_JAHHZF010000004.1"/>
</dbReference>
<evidence type="ECO:0000256" key="1">
    <source>
        <dbReference type="SAM" id="SignalP"/>
    </source>
</evidence>
<evidence type="ECO:0000259" key="2">
    <source>
        <dbReference type="PROSITE" id="PS50983"/>
    </source>
</evidence>
<dbReference type="PANTHER" id="PTHR30535">
    <property type="entry name" value="VITAMIN B12-BINDING PROTEIN"/>
    <property type="match status" value="1"/>
</dbReference>